<gene>
    <name evidence="3" type="ORF">K7X08_006352</name>
</gene>
<dbReference type="PANTHER" id="PTHR15140">
    <property type="entry name" value="TUBULIN-SPECIFIC CHAPERONE E"/>
    <property type="match status" value="1"/>
</dbReference>
<sequence>MDLVSINIGDTFPCEIRALIHMRYFAARTGADSIPSTIADLWNLETFVVKGLRGEFRLPRSLFRMFKLKHIHVNNRASFSLHDDICESLDNSRLDSLESFSTPRLSYGEGAEKILRSMPNVRKLRCIFQGSLGYSRKLRGNCVFYPRLDFLNQLESLKLLSNSVPAKHPHEFNFPSKLRELTLSNFVYR</sequence>
<reference evidence="4" key="1">
    <citation type="journal article" date="2023" name="Proc. Natl. Acad. Sci. U.S.A.">
        <title>Genomic and structural basis for evolution of tropane alkaloid biosynthesis.</title>
        <authorList>
            <person name="Wanga Y.-J."/>
            <person name="Taina T."/>
            <person name="Yua J.-Y."/>
            <person name="Lia J."/>
            <person name="Xua B."/>
            <person name="Chenc J."/>
            <person name="D'Auriad J.C."/>
            <person name="Huanga J.-P."/>
            <person name="Huanga S.-X."/>
        </authorList>
    </citation>
    <scope>NUCLEOTIDE SEQUENCE [LARGE SCALE GENOMIC DNA]</scope>
    <source>
        <strain evidence="4">cv. KIB-2019</strain>
    </source>
</reference>
<protein>
    <recommendedName>
        <fullName evidence="2">Disease resistance R13L4/SHOC-2-like LRR domain-containing protein</fullName>
    </recommendedName>
</protein>
<proteinExistence type="predicted"/>
<accession>A0A9Q1RSJ9</accession>
<comment type="caution">
    <text evidence="3">The sequence shown here is derived from an EMBL/GenBank/DDBJ whole genome shotgun (WGS) entry which is preliminary data.</text>
</comment>
<organism evidence="3 4">
    <name type="scientific">Anisodus acutangulus</name>
    <dbReference type="NCBI Taxonomy" id="402998"/>
    <lineage>
        <taxon>Eukaryota</taxon>
        <taxon>Viridiplantae</taxon>
        <taxon>Streptophyta</taxon>
        <taxon>Embryophyta</taxon>
        <taxon>Tracheophyta</taxon>
        <taxon>Spermatophyta</taxon>
        <taxon>Magnoliopsida</taxon>
        <taxon>eudicotyledons</taxon>
        <taxon>Gunneridae</taxon>
        <taxon>Pentapetalae</taxon>
        <taxon>asterids</taxon>
        <taxon>lamiids</taxon>
        <taxon>Solanales</taxon>
        <taxon>Solanaceae</taxon>
        <taxon>Solanoideae</taxon>
        <taxon>Hyoscyameae</taxon>
        <taxon>Anisodus</taxon>
    </lineage>
</organism>
<evidence type="ECO:0000313" key="4">
    <source>
        <dbReference type="Proteomes" id="UP001152561"/>
    </source>
</evidence>
<dbReference type="InterPro" id="IPR055414">
    <property type="entry name" value="LRR_R13L4/SHOC2-like"/>
</dbReference>
<dbReference type="Proteomes" id="UP001152561">
    <property type="component" value="Unassembled WGS sequence"/>
</dbReference>
<dbReference type="EMBL" id="JAJAGQ010000002">
    <property type="protein sequence ID" value="KAJ8569775.1"/>
    <property type="molecule type" value="Genomic_DNA"/>
</dbReference>
<dbReference type="OrthoDB" id="1306208at2759"/>
<keyword evidence="1" id="KW-0677">Repeat</keyword>
<dbReference type="PANTHER" id="PTHR15140:SF39">
    <property type="entry name" value="LATE BLIGHT RESISTANCE PROTEIN HOMOLOG R1B-14"/>
    <property type="match status" value="1"/>
</dbReference>
<name>A0A9Q1RSJ9_9SOLA</name>
<evidence type="ECO:0000313" key="3">
    <source>
        <dbReference type="EMBL" id="KAJ8569775.1"/>
    </source>
</evidence>
<feature type="domain" description="Disease resistance R13L4/SHOC-2-like LRR" evidence="2">
    <location>
        <begin position="15"/>
        <end position="185"/>
    </location>
</feature>
<evidence type="ECO:0000259" key="2">
    <source>
        <dbReference type="Pfam" id="PF23598"/>
    </source>
</evidence>
<keyword evidence="4" id="KW-1185">Reference proteome</keyword>
<dbReference type="AlphaFoldDB" id="A0A9Q1RSJ9"/>
<dbReference type="InterPro" id="IPR032675">
    <property type="entry name" value="LRR_dom_sf"/>
</dbReference>
<evidence type="ECO:0000256" key="1">
    <source>
        <dbReference type="ARBA" id="ARBA00022737"/>
    </source>
</evidence>
<dbReference type="Pfam" id="PF23598">
    <property type="entry name" value="LRR_14"/>
    <property type="match status" value="1"/>
</dbReference>
<dbReference type="SUPFAM" id="SSF52058">
    <property type="entry name" value="L domain-like"/>
    <property type="match status" value="1"/>
</dbReference>
<dbReference type="Gene3D" id="3.80.10.10">
    <property type="entry name" value="Ribonuclease Inhibitor"/>
    <property type="match status" value="1"/>
</dbReference>